<organism evidence="1 2">
    <name type="scientific">Arctium lappa</name>
    <name type="common">Greater burdock</name>
    <name type="synonym">Lappa major</name>
    <dbReference type="NCBI Taxonomy" id="4217"/>
    <lineage>
        <taxon>Eukaryota</taxon>
        <taxon>Viridiplantae</taxon>
        <taxon>Streptophyta</taxon>
        <taxon>Embryophyta</taxon>
        <taxon>Tracheophyta</taxon>
        <taxon>Spermatophyta</taxon>
        <taxon>Magnoliopsida</taxon>
        <taxon>eudicotyledons</taxon>
        <taxon>Gunneridae</taxon>
        <taxon>Pentapetalae</taxon>
        <taxon>asterids</taxon>
        <taxon>campanulids</taxon>
        <taxon>Asterales</taxon>
        <taxon>Asteraceae</taxon>
        <taxon>Carduoideae</taxon>
        <taxon>Cardueae</taxon>
        <taxon>Arctiinae</taxon>
        <taxon>Arctium</taxon>
    </lineage>
</organism>
<proteinExistence type="predicted"/>
<dbReference type="Proteomes" id="UP001055879">
    <property type="component" value="Linkage Group LG04"/>
</dbReference>
<protein>
    <submittedName>
        <fullName evidence="1">Uncharacterized protein</fullName>
    </submittedName>
</protein>
<reference evidence="2" key="1">
    <citation type="journal article" date="2022" name="Mol. Ecol. Resour.">
        <title>The genomes of chicory, endive, great burdock and yacon provide insights into Asteraceae palaeo-polyploidization history and plant inulin production.</title>
        <authorList>
            <person name="Fan W."/>
            <person name="Wang S."/>
            <person name="Wang H."/>
            <person name="Wang A."/>
            <person name="Jiang F."/>
            <person name="Liu H."/>
            <person name="Zhao H."/>
            <person name="Xu D."/>
            <person name="Zhang Y."/>
        </authorList>
    </citation>
    <scope>NUCLEOTIDE SEQUENCE [LARGE SCALE GENOMIC DNA]</scope>
    <source>
        <strain evidence="2">cv. Niubang</strain>
    </source>
</reference>
<evidence type="ECO:0000313" key="2">
    <source>
        <dbReference type="Proteomes" id="UP001055879"/>
    </source>
</evidence>
<sequence length="114" mass="12799">MRCQLTDLLCEGMSGINNDLPPTPAPTGNSGFTLLLILAKEKLIGPNYLDWMCALRLTLRYETRNTYSMNKSLKSIRTLPLPKKLLLTTSIAPTLPRHLASWCPPCPLNFKDVR</sequence>
<comment type="caution">
    <text evidence="1">The sequence shown here is derived from an EMBL/GenBank/DDBJ whole genome shotgun (WGS) entry which is preliminary data.</text>
</comment>
<name>A0ACB9CLZ3_ARCLA</name>
<gene>
    <name evidence="1" type="ORF">L6452_14786</name>
</gene>
<keyword evidence="2" id="KW-1185">Reference proteome</keyword>
<evidence type="ECO:0000313" key="1">
    <source>
        <dbReference type="EMBL" id="KAI3735291.1"/>
    </source>
</evidence>
<reference evidence="1 2" key="2">
    <citation type="journal article" date="2022" name="Mol. Ecol. Resour.">
        <title>The genomes of chicory, endive, great burdock and yacon provide insights into Asteraceae paleo-polyploidization history and plant inulin production.</title>
        <authorList>
            <person name="Fan W."/>
            <person name="Wang S."/>
            <person name="Wang H."/>
            <person name="Wang A."/>
            <person name="Jiang F."/>
            <person name="Liu H."/>
            <person name="Zhao H."/>
            <person name="Xu D."/>
            <person name="Zhang Y."/>
        </authorList>
    </citation>
    <scope>NUCLEOTIDE SEQUENCE [LARGE SCALE GENOMIC DNA]</scope>
    <source>
        <strain evidence="2">cv. Niubang</strain>
    </source>
</reference>
<dbReference type="EMBL" id="CM042050">
    <property type="protein sequence ID" value="KAI3735291.1"/>
    <property type="molecule type" value="Genomic_DNA"/>
</dbReference>
<accession>A0ACB9CLZ3</accession>